<sequence>MALVGYSDSEGSDADAPSAPKPSSVPKAGKPAFEKLVESTGPRKIKVDLPKVASTIDTNGERPTKRLRTGGGLSGFNALLPAPKRTAETGKRTGLGSGISLRTSSAAAFSREPADDRTANDDDSEPTRNRNITDGTGGIDTKTKPAGSEEVKIVGNAMRFRPLSVANKKKAKTTKSRESVASISPSVAAEAKGTTSEPSVAPPKAKVSLFSVSQEDKEPNKSSAVDAYEPMFDRAEEVAESAGQTYDTDQPAVPDPNSLDAVAADLNLTAADRRRLFGRNGQGAQAVSISNFNTDAEYTKNEQLRAAGEAVQHRAVRAVAPGKHSLKQLVNMASNQKEALEDAWAEGKRNRGEAGNKYGWGN</sequence>
<reference evidence="2 3" key="1">
    <citation type="submission" date="2017-06" db="EMBL/GenBank/DDBJ databases">
        <title>Draft genome sequence of a variant of Elsinoe murrayae.</title>
        <authorList>
            <person name="Cheng Q."/>
        </authorList>
    </citation>
    <scope>NUCLEOTIDE SEQUENCE [LARGE SCALE GENOMIC DNA]</scope>
    <source>
        <strain evidence="2 3">CQ-2017a</strain>
    </source>
</reference>
<keyword evidence="3" id="KW-1185">Reference proteome</keyword>
<dbReference type="Pfam" id="PF10253">
    <property type="entry name" value="PRCC"/>
    <property type="match status" value="1"/>
</dbReference>
<dbReference type="AlphaFoldDB" id="A0A2K1QMF8"/>
<feature type="compositionally biased region" description="Basic and acidic residues" evidence="1">
    <location>
        <begin position="141"/>
        <end position="152"/>
    </location>
</feature>
<feature type="compositionally biased region" description="Low complexity" evidence="1">
    <location>
        <begin position="14"/>
        <end position="31"/>
    </location>
</feature>
<dbReference type="PANTHER" id="PTHR13621:SF2">
    <property type="entry name" value="PROLINE-RICH PROTEIN PRCC"/>
    <property type="match status" value="1"/>
</dbReference>
<feature type="compositionally biased region" description="Basic and acidic residues" evidence="1">
    <location>
        <begin position="112"/>
        <end position="128"/>
    </location>
</feature>
<evidence type="ECO:0000256" key="1">
    <source>
        <dbReference type="SAM" id="MobiDB-lite"/>
    </source>
</evidence>
<accession>A0A2K1QMF8</accession>
<dbReference type="GO" id="GO:0005634">
    <property type="term" value="C:nucleus"/>
    <property type="evidence" value="ECO:0007669"/>
    <property type="project" value="TreeGrafter"/>
</dbReference>
<dbReference type="InterPro" id="IPR018800">
    <property type="entry name" value="PRCC"/>
</dbReference>
<evidence type="ECO:0000313" key="2">
    <source>
        <dbReference type="EMBL" id="PNS16132.1"/>
    </source>
</evidence>
<comment type="caution">
    <text evidence="2">The sequence shown here is derived from an EMBL/GenBank/DDBJ whole genome shotgun (WGS) entry which is preliminary data.</text>
</comment>
<protein>
    <recommendedName>
        <fullName evidence="4">Mitotic checkpoint regulator, MAD2B-interacting-domain-containing protein</fullName>
    </recommendedName>
</protein>
<dbReference type="STRING" id="2082308.A0A2K1QMF8"/>
<evidence type="ECO:0000313" key="3">
    <source>
        <dbReference type="Proteomes" id="UP000243797"/>
    </source>
</evidence>
<feature type="region of interest" description="Disordered" evidence="1">
    <location>
        <begin position="1"/>
        <end position="33"/>
    </location>
</feature>
<dbReference type="PANTHER" id="PTHR13621">
    <property type="entry name" value="PROLINE-RICH PROTEIN PRCC"/>
    <property type="match status" value="1"/>
</dbReference>
<dbReference type="Proteomes" id="UP000243797">
    <property type="component" value="Unassembled WGS sequence"/>
</dbReference>
<dbReference type="EMBL" id="NKHZ01000060">
    <property type="protein sequence ID" value="PNS16132.1"/>
    <property type="molecule type" value="Genomic_DNA"/>
</dbReference>
<proteinExistence type="predicted"/>
<dbReference type="InParanoid" id="A0A2K1QMF8"/>
<organism evidence="2 3">
    <name type="scientific">Sphaceloma murrayae</name>
    <dbReference type="NCBI Taxonomy" id="2082308"/>
    <lineage>
        <taxon>Eukaryota</taxon>
        <taxon>Fungi</taxon>
        <taxon>Dikarya</taxon>
        <taxon>Ascomycota</taxon>
        <taxon>Pezizomycotina</taxon>
        <taxon>Dothideomycetes</taxon>
        <taxon>Dothideomycetidae</taxon>
        <taxon>Myriangiales</taxon>
        <taxon>Elsinoaceae</taxon>
        <taxon>Sphaceloma</taxon>
    </lineage>
</organism>
<evidence type="ECO:0008006" key="4">
    <source>
        <dbReference type="Google" id="ProtNLM"/>
    </source>
</evidence>
<feature type="region of interest" description="Disordered" evidence="1">
    <location>
        <begin position="54"/>
        <end position="204"/>
    </location>
</feature>
<dbReference type="OrthoDB" id="2555634at2759"/>
<gene>
    <name evidence="2" type="ORF">CAC42_4533</name>
</gene>
<name>A0A2K1QMF8_9PEZI</name>